<dbReference type="PANTHER" id="PTHR11439">
    <property type="entry name" value="GAG-POL-RELATED RETROTRANSPOSON"/>
    <property type="match status" value="1"/>
</dbReference>
<organism evidence="1 2">
    <name type="scientific">Cuscuta europaea</name>
    <name type="common">European dodder</name>
    <dbReference type="NCBI Taxonomy" id="41803"/>
    <lineage>
        <taxon>Eukaryota</taxon>
        <taxon>Viridiplantae</taxon>
        <taxon>Streptophyta</taxon>
        <taxon>Embryophyta</taxon>
        <taxon>Tracheophyta</taxon>
        <taxon>Spermatophyta</taxon>
        <taxon>Magnoliopsida</taxon>
        <taxon>eudicotyledons</taxon>
        <taxon>Gunneridae</taxon>
        <taxon>Pentapetalae</taxon>
        <taxon>asterids</taxon>
        <taxon>lamiids</taxon>
        <taxon>Solanales</taxon>
        <taxon>Convolvulaceae</taxon>
        <taxon>Cuscuteae</taxon>
        <taxon>Cuscuta</taxon>
        <taxon>Cuscuta subgen. Cuscuta</taxon>
    </lineage>
</organism>
<comment type="caution">
    <text evidence="1">The sequence shown here is derived from an EMBL/GenBank/DDBJ whole genome shotgun (WGS) entry which is preliminary data.</text>
</comment>
<dbReference type="Proteomes" id="UP001152484">
    <property type="component" value="Unassembled WGS sequence"/>
</dbReference>
<dbReference type="CDD" id="cd09272">
    <property type="entry name" value="RNase_HI_RT_Ty1"/>
    <property type="match status" value="1"/>
</dbReference>
<dbReference type="AlphaFoldDB" id="A0A9P0YQA9"/>
<dbReference type="OrthoDB" id="1731766at2759"/>
<dbReference type="PANTHER" id="PTHR11439:SF470">
    <property type="entry name" value="CYSTEINE-RICH RLK (RECEPTOR-LIKE PROTEIN KINASE) 8"/>
    <property type="match status" value="1"/>
</dbReference>
<evidence type="ECO:0000313" key="2">
    <source>
        <dbReference type="Proteomes" id="UP001152484"/>
    </source>
</evidence>
<gene>
    <name evidence="1" type="ORF">CEURO_LOCUS4443</name>
</gene>
<accession>A0A9P0YQA9</accession>
<evidence type="ECO:0000313" key="1">
    <source>
        <dbReference type="EMBL" id="CAH9072644.1"/>
    </source>
</evidence>
<dbReference type="EMBL" id="CAMAPE010000008">
    <property type="protein sequence ID" value="CAH9072644.1"/>
    <property type="molecule type" value="Genomic_DNA"/>
</dbReference>
<keyword evidence="2" id="KW-1185">Reference proteome</keyword>
<protein>
    <submittedName>
        <fullName evidence="1">Uncharacterized protein</fullName>
    </submittedName>
</protein>
<name>A0A9P0YQA9_CUSEU</name>
<reference evidence="1" key="1">
    <citation type="submission" date="2022-07" db="EMBL/GenBank/DDBJ databases">
        <authorList>
            <person name="Macas J."/>
            <person name="Novak P."/>
            <person name="Neumann P."/>
        </authorList>
    </citation>
    <scope>NUCLEOTIDE SEQUENCE</scope>
</reference>
<sequence length="111" mass="12416">MNRCCSYRVVRRLSTWLGCGPGRDILRSDFPLTLTGFCDADWASCPVTRRSVSGYFVSLGHSPIPWLTKKQTTVSRSSAEAEYRSMASLTCELIWPRNMLQCLGVVHSSPV</sequence>
<proteinExistence type="predicted"/>